<protein>
    <submittedName>
        <fullName evidence="2">Uncharacterized protein</fullName>
    </submittedName>
</protein>
<dbReference type="EMBL" id="JAEHOE010000016">
    <property type="protein sequence ID" value="KAG2497090.1"/>
    <property type="molecule type" value="Genomic_DNA"/>
</dbReference>
<organism evidence="2 3">
    <name type="scientific">Edaphochlamys debaryana</name>
    <dbReference type="NCBI Taxonomy" id="47281"/>
    <lineage>
        <taxon>Eukaryota</taxon>
        <taxon>Viridiplantae</taxon>
        <taxon>Chlorophyta</taxon>
        <taxon>core chlorophytes</taxon>
        <taxon>Chlorophyceae</taxon>
        <taxon>CS clade</taxon>
        <taxon>Chlamydomonadales</taxon>
        <taxon>Chlamydomonadales incertae sedis</taxon>
        <taxon>Edaphochlamys</taxon>
    </lineage>
</organism>
<evidence type="ECO:0000313" key="3">
    <source>
        <dbReference type="Proteomes" id="UP000612055"/>
    </source>
</evidence>
<keyword evidence="3" id="KW-1185">Reference proteome</keyword>
<dbReference type="Proteomes" id="UP000612055">
    <property type="component" value="Unassembled WGS sequence"/>
</dbReference>
<comment type="caution">
    <text evidence="2">The sequence shown here is derived from an EMBL/GenBank/DDBJ whole genome shotgun (WGS) entry which is preliminary data.</text>
</comment>
<sequence>MAIGPLRVPVRVSTDYVRPGDEERYFPNHLHFLSRDDVLEVWPSGLITHEKFVHNGSVWRLVKRPMAQGNSYYMAVLEEATAAAGNGATSTSAFATPDTAQRLRSMPIDSLSTSHDYCDVSGACDIAPAYANGSQTPHAHHHQHAASLPPPHNGPLAHTPSFHRSATANGNALAPNGTAALRGNGSYNSMALAALPSGQSYSLGPGGVGGFMPDLLAATESPMPLDRYKAFIRLFSSLGRMRESLGLPAPTPGAPAAALASDPAWETPDAQELVRSTLLVGECLAKFGTAEFVEGRNNSSRAITTKDYAKLLRMYLEGTGAIFRDDFIGRLPLALQDDALTVRTLLQTRCETNDMLFTQLVKHVGQEPTTGGAVVYNNSSVTANPTNHMLAAPKTLVNTVSNAWAKADVKRRTQMGAIGAVAVVALFVVKRKLFGGGGGGGGSGRRGGRDDSEWGGGSSRGRSGRVRGGGDLASRLLDERSGAERMAVRFLSACQDELRRASKNDALLRSDWRLGPLRLAPPGSGSVPEGYEPVHSAYCSVGSYVNALEGGPPFPLESYRAYLDRPALEAPSGVGGGGKERSSAVITVVE</sequence>
<feature type="region of interest" description="Disordered" evidence="1">
    <location>
        <begin position="571"/>
        <end position="590"/>
    </location>
</feature>
<reference evidence="2" key="1">
    <citation type="journal article" date="2020" name="bioRxiv">
        <title>Comparative genomics of Chlamydomonas.</title>
        <authorList>
            <person name="Craig R.J."/>
            <person name="Hasan A.R."/>
            <person name="Ness R.W."/>
            <person name="Keightley P.D."/>
        </authorList>
    </citation>
    <scope>NUCLEOTIDE SEQUENCE</scope>
    <source>
        <strain evidence="2">CCAP 11/70</strain>
    </source>
</reference>
<accession>A0A835YE27</accession>
<dbReference type="AlphaFoldDB" id="A0A835YE27"/>
<feature type="region of interest" description="Disordered" evidence="1">
    <location>
        <begin position="134"/>
        <end position="177"/>
    </location>
</feature>
<feature type="region of interest" description="Disordered" evidence="1">
    <location>
        <begin position="438"/>
        <end position="472"/>
    </location>
</feature>
<gene>
    <name evidence="2" type="ORF">HYH03_005084</name>
</gene>
<evidence type="ECO:0000313" key="2">
    <source>
        <dbReference type="EMBL" id="KAG2497090.1"/>
    </source>
</evidence>
<dbReference type="OrthoDB" id="532515at2759"/>
<evidence type="ECO:0000256" key="1">
    <source>
        <dbReference type="SAM" id="MobiDB-lite"/>
    </source>
</evidence>
<proteinExistence type="predicted"/>
<name>A0A835YE27_9CHLO</name>